<dbReference type="EMBL" id="CP035491">
    <property type="protein sequence ID" value="QAY74756.1"/>
    <property type="molecule type" value="Genomic_DNA"/>
</dbReference>
<keyword evidence="1" id="KW-1133">Transmembrane helix</keyword>
<feature type="transmembrane region" description="Helical" evidence="1">
    <location>
        <begin position="27"/>
        <end position="47"/>
    </location>
</feature>
<accession>A0A4P6FFS2</accession>
<sequence length="158" mass="17451">MQIAIVALPLVGIAAWSLQQPDPGLRSALAASAIVVFAVTAFALVRYRRTEVSISRYGVVERGFFGRINSVAARDVASVVRLDLYRGASDETSAQLFVVGRDGRCLLRMRGAFWECEAMDEVAATLEVDEVVRTNPMTVGELRRSDPGFLYWFERFSG</sequence>
<keyword evidence="1" id="KW-0812">Transmembrane</keyword>
<dbReference type="OrthoDB" id="5116324at2"/>
<gene>
    <name evidence="2" type="ORF">ET445_16860</name>
</gene>
<dbReference type="AlphaFoldDB" id="A0A4P6FFS2"/>
<keyword evidence="3" id="KW-1185">Reference proteome</keyword>
<evidence type="ECO:0000256" key="1">
    <source>
        <dbReference type="SAM" id="Phobius"/>
    </source>
</evidence>
<proteinExistence type="predicted"/>
<evidence type="ECO:0000313" key="3">
    <source>
        <dbReference type="Proteomes" id="UP000291259"/>
    </source>
</evidence>
<evidence type="ECO:0000313" key="2">
    <source>
        <dbReference type="EMBL" id="QAY74756.1"/>
    </source>
</evidence>
<protein>
    <submittedName>
        <fullName evidence="2">Uncharacterized protein</fullName>
    </submittedName>
</protein>
<dbReference type="RefSeq" id="WP_129192299.1">
    <property type="nucleotide sequence ID" value="NZ_CP035491.1"/>
</dbReference>
<reference evidence="2 3" key="1">
    <citation type="submission" date="2019-01" db="EMBL/GenBank/DDBJ databases">
        <title>Genome sequencing of strain FW100M-8.</title>
        <authorList>
            <person name="Heo J."/>
            <person name="Kim S.-J."/>
            <person name="Kim J.-S."/>
            <person name="Hong S.-B."/>
            <person name="Kwon S.-W."/>
        </authorList>
    </citation>
    <scope>NUCLEOTIDE SEQUENCE [LARGE SCALE GENOMIC DNA]</scope>
    <source>
        <strain evidence="2 3">FW100M-8</strain>
    </source>
</reference>
<keyword evidence="1" id="KW-0472">Membrane</keyword>
<name>A0A4P6FFS2_9MICO</name>
<dbReference type="Proteomes" id="UP000291259">
    <property type="component" value="Chromosome"/>
</dbReference>
<organism evidence="2 3">
    <name type="scientific">Agromyces protaetiae</name>
    <dbReference type="NCBI Taxonomy" id="2509455"/>
    <lineage>
        <taxon>Bacteria</taxon>
        <taxon>Bacillati</taxon>
        <taxon>Actinomycetota</taxon>
        <taxon>Actinomycetes</taxon>
        <taxon>Micrococcales</taxon>
        <taxon>Microbacteriaceae</taxon>
        <taxon>Agromyces</taxon>
    </lineage>
</organism>
<dbReference type="KEGG" id="agf:ET445_16860"/>